<keyword evidence="2" id="KW-1185">Reference proteome</keyword>
<proteinExistence type="predicted"/>
<accession>A0A1Z4C3S9</accession>
<protein>
    <submittedName>
        <fullName evidence="1">Uncharacterized protein</fullName>
    </submittedName>
</protein>
<dbReference type="EMBL" id="CP022129">
    <property type="protein sequence ID" value="ASF48165.1"/>
    <property type="molecule type" value="Genomic_DNA"/>
</dbReference>
<dbReference type="Proteomes" id="UP000197019">
    <property type="component" value="Chromosome"/>
</dbReference>
<dbReference type="InterPro" id="IPR036390">
    <property type="entry name" value="WH_DNA-bd_sf"/>
</dbReference>
<name>A0A1Z4C3S9_9GAMM</name>
<evidence type="ECO:0000313" key="2">
    <source>
        <dbReference type="Proteomes" id="UP000197019"/>
    </source>
</evidence>
<organism evidence="1 2">
    <name type="scientific">Methylovulum psychrotolerans</name>
    <dbReference type="NCBI Taxonomy" id="1704499"/>
    <lineage>
        <taxon>Bacteria</taxon>
        <taxon>Pseudomonadati</taxon>
        <taxon>Pseudomonadota</taxon>
        <taxon>Gammaproteobacteria</taxon>
        <taxon>Methylococcales</taxon>
        <taxon>Methylococcaceae</taxon>
        <taxon>Methylovulum</taxon>
    </lineage>
</organism>
<dbReference type="KEGG" id="mpsy:CEK71_20020"/>
<gene>
    <name evidence="1" type="ORF">CEK71_20020</name>
</gene>
<dbReference type="RefSeq" id="WP_088621035.1">
    <property type="nucleotide sequence ID" value="NZ_CP022129.1"/>
</dbReference>
<sequence>MSNVIIIDASKVDIGLRHRIGRNGPELDMVHQFIDITAQKFKQKKTSLAVFIEPMVDTAYPDVVFAEYTPNLLDNWHPLRNRLEIIDIKIFENIRAMRGGNASSIIERTHFSYKTIMLAIERLTDSGLIERKNGKWNSKPLKEIYGIKRLISVEAKMGQWDILLNQADANKWFASESYALSPIKTPKESTIQRFKAYGIGLYSFNDGEVIEINKAEKQNLPTSYMSWMFNEWVGRYATQY</sequence>
<dbReference type="SUPFAM" id="SSF46785">
    <property type="entry name" value="Winged helix' DNA-binding domain"/>
    <property type="match status" value="1"/>
</dbReference>
<reference evidence="1 2" key="1">
    <citation type="submission" date="2017-06" db="EMBL/GenBank/DDBJ databases">
        <title>Genome Sequencing of the methanotroph Methylovulum psychrotolerants str. HV10-M2 isolated from a high-altitude environment.</title>
        <authorList>
            <person name="Mateos-Rivera A."/>
        </authorList>
    </citation>
    <scope>NUCLEOTIDE SEQUENCE [LARGE SCALE GENOMIC DNA]</scope>
    <source>
        <strain evidence="1 2">HV10_M2</strain>
    </source>
</reference>
<dbReference type="AlphaFoldDB" id="A0A1Z4C3S9"/>
<dbReference type="OrthoDB" id="2083529at2"/>
<evidence type="ECO:0000313" key="1">
    <source>
        <dbReference type="EMBL" id="ASF48165.1"/>
    </source>
</evidence>